<dbReference type="InterPro" id="IPR013087">
    <property type="entry name" value="Znf_C2H2_type"/>
</dbReference>
<accession>A0A9Q0N4V7</accession>
<feature type="compositionally biased region" description="Basic residues" evidence="1">
    <location>
        <begin position="792"/>
        <end position="811"/>
    </location>
</feature>
<protein>
    <recommendedName>
        <fullName evidence="2">C2H2-type domain-containing protein</fullName>
    </recommendedName>
</protein>
<sequence>MHGMGTFNIGSANTDQSIYSAISDLTSLHDETEPISDHLYPTSIQDYPNSIFVQIPVCHNTQHQISRQQANEIKSEPIKSEVENVNTSLPSTQSTICSKSATITTSIHSANICSQQQTPPTLITARPKSSIKWFRCTQCPFISISESGIKNHNEKSHSGNETSVLKPLKCFGCANVFYTKNSLKVHLVKDHQMDENEIKYLVQSLVLDGESVDDTAPAKQKIYLKNFSILKAPEFPTNEYDNGASELLNHFCDENHYSKEYDQHNTSIELDDDVSDDFINLIDDDFLVGQSNELMENYAPRDCPKKIYVRDVNNLKNPSYATAHQFLFDDNPDFGIDMPQHTLIDTPPSPIPSTSIQANYQNQNFLPSFDNSMHEMSMKKKPCKIQIKNVDILPKPISLQTSGNSLISSSSSQPQPLYSWTNTNPFEPTQSTTGYNNPNSLSLLWSPEKATNENRSSANAHIKIKNIDNLKQNTSTAPAAKKNMLHLRTVDDINLMNVNEAQNHREAFQEELFRTSTTDNCNENYNEVLNFNMNNEQYLESAFADFFTFYQNNDGDRQQFPFQDMHTVNFPSNNGNNFDFHQSNVPIECPINDVINLENIIDSTTSSMDEKAVNNAVNLENIIDSTTSSMDEKAVNKMEQLNGNSESQSHYNNSDGNVCGGFDFEKAFDQEILFDCAEEVISCQEICDRLTPNNDNVAVAPDVTAEAKETSKIEEPAKARIYVVSNLMKTTEDVNANSKQLNEVIPQTEPNSESQMVEVIESNDEEDVERAKTVTKTPPQVVHVLILDDTKKGKRKKGIGRPKGGRNTRYS</sequence>
<organism evidence="3 4">
    <name type="scientific">Pseudolycoriella hygida</name>
    <dbReference type="NCBI Taxonomy" id="35572"/>
    <lineage>
        <taxon>Eukaryota</taxon>
        <taxon>Metazoa</taxon>
        <taxon>Ecdysozoa</taxon>
        <taxon>Arthropoda</taxon>
        <taxon>Hexapoda</taxon>
        <taxon>Insecta</taxon>
        <taxon>Pterygota</taxon>
        <taxon>Neoptera</taxon>
        <taxon>Endopterygota</taxon>
        <taxon>Diptera</taxon>
        <taxon>Nematocera</taxon>
        <taxon>Sciaroidea</taxon>
        <taxon>Sciaridae</taxon>
        <taxon>Pseudolycoriella</taxon>
    </lineage>
</organism>
<dbReference type="AlphaFoldDB" id="A0A9Q0N4V7"/>
<comment type="caution">
    <text evidence="3">The sequence shown here is derived from an EMBL/GenBank/DDBJ whole genome shotgun (WGS) entry which is preliminary data.</text>
</comment>
<proteinExistence type="predicted"/>
<keyword evidence="4" id="KW-1185">Reference proteome</keyword>
<dbReference type="OrthoDB" id="5876240at2759"/>
<reference evidence="3" key="1">
    <citation type="submission" date="2022-07" db="EMBL/GenBank/DDBJ databases">
        <authorList>
            <person name="Trinca V."/>
            <person name="Uliana J.V.C."/>
            <person name="Torres T.T."/>
            <person name="Ward R.J."/>
            <person name="Monesi N."/>
        </authorList>
    </citation>
    <scope>NUCLEOTIDE SEQUENCE</scope>
    <source>
        <strain evidence="3">HSMRA1968</strain>
        <tissue evidence="3">Whole embryos</tissue>
    </source>
</reference>
<evidence type="ECO:0000256" key="1">
    <source>
        <dbReference type="SAM" id="MobiDB-lite"/>
    </source>
</evidence>
<gene>
    <name evidence="3" type="ORF">Bhyg_08575</name>
</gene>
<dbReference type="Proteomes" id="UP001151699">
    <property type="component" value="Chromosome B"/>
</dbReference>
<feature type="non-terminal residue" evidence="3">
    <location>
        <position position="811"/>
    </location>
</feature>
<dbReference type="PROSITE" id="PS00028">
    <property type="entry name" value="ZINC_FINGER_C2H2_1"/>
    <property type="match status" value="1"/>
</dbReference>
<feature type="region of interest" description="Disordered" evidence="1">
    <location>
        <begin position="787"/>
        <end position="811"/>
    </location>
</feature>
<evidence type="ECO:0000313" key="3">
    <source>
        <dbReference type="EMBL" id="KAJ6643612.1"/>
    </source>
</evidence>
<dbReference type="SMART" id="SM00355">
    <property type="entry name" value="ZnF_C2H2"/>
    <property type="match status" value="2"/>
</dbReference>
<evidence type="ECO:0000259" key="2">
    <source>
        <dbReference type="PROSITE" id="PS00028"/>
    </source>
</evidence>
<feature type="domain" description="C2H2-type" evidence="2">
    <location>
        <begin position="170"/>
        <end position="191"/>
    </location>
</feature>
<dbReference type="EMBL" id="WJQU01000002">
    <property type="protein sequence ID" value="KAJ6643612.1"/>
    <property type="molecule type" value="Genomic_DNA"/>
</dbReference>
<name>A0A9Q0N4V7_9DIPT</name>
<evidence type="ECO:0000313" key="4">
    <source>
        <dbReference type="Proteomes" id="UP001151699"/>
    </source>
</evidence>
<dbReference type="Gene3D" id="3.30.160.60">
    <property type="entry name" value="Classic Zinc Finger"/>
    <property type="match status" value="1"/>
</dbReference>